<gene>
    <name evidence="1" type="ORF">J2739_003064</name>
</gene>
<accession>A0ABU1NFQ4</accession>
<protein>
    <recommendedName>
        <fullName evidence="3">Transposase zinc-ribbon domain-containing protein</fullName>
    </recommendedName>
</protein>
<dbReference type="RefSeq" id="WP_309903078.1">
    <property type="nucleotide sequence ID" value="NZ_JAVDRF010000006.1"/>
</dbReference>
<proteinExistence type="predicted"/>
<comment type="caution">
    <text evidence="1">The sequence shown here is derived from an EMBL/GenBank/DDBJ whole genome shotgun (WGS) entry which is preliminary data.</text>
</comment>
<reference evidence="1 2" key="1">
    <citation type="submission" date="2023-07" db="EMBL/GenBank/DDBJ databases">
        <title>Sorghum-associated microbial communities from plants grown in Nebraska, USA.</title>
        <authorList>
            <person name="Schachtman D."/>
        </authorList>
    </citation>
    <scope>NUCLEOTIDE SEQUENCE [LARGE SCALE GENOMIC DNA]</scope>
    <source>
        <strain evidence="1 2">DS1781</strain>
    </source>
</reference>
<evidence type="ECO:0008006" key="3">
    <source>
        <dbReference type="Google" id="ProtNLM"/>
    </source>
</evidence>
<organism evidence="1 2">
    <name type="scientific">Variovorax soli</name>
    <dbReference type="NCBI Taxonomy" id="376815"/>
    <lineage>
        <taxon>Bacteria</taxon>
        <taxon>Pseudomonadati</taxon>
        <taxon>Pseudomonadota</taxon>
        <taxon>Betaproteobacteria</taxon>
        <taxon>Burkholderiales</taxon>
        <taxon>Comamonadaceae</taxon>
        <taxon>Variovorax</taxon>
    </lineage>
</organism>
<evidence type="ECO:0000313" key="1">
    <source>
        <dbReference type="EMBL" id="MDR6537287.1"/>
    </source>
</evidence>
<dbReference type="EMBL" id="JAVDRF010000006">
    <property type="protein sequence ID" value="MDR6537287.1"/>
    <property type="molecule type" value="Genomic_DNA"/>
</dbReference>
<keyword evidence="2" id="KW-1185">Reference proteome</keyword>
<evidence type="ECO:0000313" key="2">
    <source>
        <dbReference type="Proteomes" id="UP001184230"/>
    </source>
</evidence>
<dbReference type="Proteomes" id="UP001184230">
    <property type="component" value="Unassembled WGS sequence"/>
</dbReference>
<name>A0ABU1NFQ4_9BURK</name>
<sequence length="199" mass="23072">MARGGLRWGAGRPAHRAKAEHLLRLDVRDLNRRRLLKPGNQFAWTWRRGSEVTGTISIRVDNRDRLSLLYSIGGDQNRREASQFVRIEPTSCGFGGSRTWFACPVCSRRIAVLYMRSGRFACRTCQRVAYSSQSEDWIGRVWRRQAGLERHLGENWTRPKGMHQTTHDRLIQAILDCEEQRDRAMALFVQRHGLADLLR</sequence>